<keyword evidence="3" id="KW-1185">Reference proteome</keyword>
<feature type="compositionally biased region" description="Polar residues" evidence="1">
    <location>
        <begin position="62"/>
        <end position="92"/>
    </location>
</feature>
<evidence type="ECO:0000256" key="1">
    <source>
        <dbReference type="SAM" id="MobiDB-lite"/>
    </source>
</evidence>
<feature type="compositionally biased region" description="Gly residues" evidence="1">
    <location>
        <begin position="165"/>
        <end position="174"/>
    </location>
</feature>
<evidence type="ECO:0000313" key="3">
    <source>
        <dbReference type="Proteomes" id="UP001388673"/>
    </source>
</evidence>
<sequence>MPYVPPGSALTAGPLPVIPRSIKTKSQPSPSIAHPTTRPICPSNGGLDPNQHDDVSTPKAISENTSPVPPNTLKNVTDSETDLASQLDSISLETGDDGSSSSPPRSLSSPASTSILSLYGQSTNTSKSTSTSSSSISSTSMSDDGGENEGDKDAKTSTTATSPGSFGGGLGGGTDPINRYREELYAYTHSLYIQAKLSSSRAERRRQSVSLQGQFGSRTSGMEKMAAKKALAKHLNG</sequence>
<dbReference type="EMBL" id="JBCAWK010000015">
    <property type="protein sequence ID" value="KAK8843505.1"/>
    <property type="molecule type" value="Genomic_DNA"/>
</dbReference>
<protein>
    <submittedName>
        <fullName evidence="2">Uncharacterized protein</fullName>
    </submittedName>
</protein>
<reference evidence="2 3" key="1">
    <citation type="journal article" date="2024" name="bioRxiv">
        <title>Comparative genomics of Cryptococcus and Kwoniella reveals pathogenesis evolution and contrasting karyotype dynamics via intercentromeric recombination or chromosome fusion.</title>
        <authorList>
            <person name="Coelho M.A."/>
            <person name="David-Palma M."/>
            <person name="Shea T."/>
            <person name="Bowers K."/>
            <person name="McGinley-Smith S."/>
            <person name="Mohammad A.W."/>
            <person name="Gnirke A."/>
            <person name="Yurkov A.M."/>
            <person name="Nowrousian M."/>
            <person name="Sun S."/>
            <person name="Cuomo C.A."/>
            <person name="Heitman J."/>
        </authorList>
    </citation>
    <scope>NUCLEOTIDE SEQUENCE [LARGE SCALE GENOMIC DNA]</scope>
    <source>
        <strain evidence="2 3">CBS 13917</strain>
    </source>
</reference>
<organism evidence="2 3">
    <name type="scientific">Kwoniella newhampshirensis</name>
    <dbReference type="NCBI Taxonomy" id="1651941"/>
    <lineage>
        <taxon>Eukaryota</taxon>
        <taxon>Fungi</taxon>
        <taxon>Dikarya</taxon>
        <taxon>Basidiomycota</taxon>
        <taxon>Agaricomycotina</taxon>
        <taxon>Tremellomycetes</taxon>
        <taxon>Tremellales</taxon>
        <taxon>Cryptococcaceae</taxon>
        <taxon>Kwoniella</taxon>
    </lineage>
</organism>
<feature type="compositionally biased region" description="Polar residues" evidence="1">
    <location>
        <begin position="208"/>
        <end position="220"/>
    </location>
</feature>
<feature type="region of interest" description="Disordered" evidence="1">
    <location>
        <begin position="1"/>
        <end position="177"/>
    </location>
</feature>
<dbReference type="AlphaFoldDB" id="A0AAW0YTD1"/>
<accession>A0AAW0YTD1</accession>
<dbReference type="GeneID" id="92184423"/>
<proteinExistence type="predicted"/>
<dbReference type="Proteomes" id="UP001388673">
    <property type="component" value="Unassembled WGS sequence"/>
</dbReference>
<feature type="compositionally biased region" description="Low complexity" evidence="1">
    <location>
        <begin position="99"/>
        <end position="142"/>
    </location>
</feature>
<gene>
    <name evidence="2" type="ORF">IAR55_007165</name>
</gene>
<feature type="region of interest" description="Disordered" evidence="1">
    <location>
        <begin position="198"/>
        <end position="237"/>
    </location>
</feature>
<evidence type="ECO:0000313" key="2">
    <source>
        <dbReference type="EMBL" id="KAK8843505.1"/>
    </source>
</evidence>
<comment type="caution">
    <text evidence="2">The sequence shown here is derived from an EMBL/GenBank/DDBJ whole genome shotgun (WGS) entry which is preliminary data.</text>
</comment>
<dbReference type="KEGG" id="kne:92184423"/>
<name>A0AAW0YTD1_9TREE</name>
<dbReference type="RefSeq" id="XP_066799453.1">
    <property type="nucleotide sequence ID" value="XM_066950238.1"/>
</dbReference>